<dbReference type="OrthoDB" id="9796039at2"/>
<dbReference type="Gene3D" id="1.20.120.450">
    <property type="entry name" value="dinb family like domain"/>
    <property type="match status" value="1"/>
</dbReference>
<dbReference type="InterPro" id="IPR034660">
    <property type="entry name" value="DinB/YfiT-like"/>
</dbReference>
<dbReference type="RefSeq" id="WP_155701556.1">
    <property type="nucleotide sequence ID" value="NZ_CP034235.1"/>
</dbReference>
<dbReference type="NCBIfam" id="NF009807">
    <property type="entry name" value="PRK13291.1"/>
    <property type="match status" value="1"/>
</dbReference>
<evidence type="ECO:0000313" key="3">
    <source>
        <dbReference type="Proteomes" id="UP000426246"/>
    </source>
</evidence>
<dbReference type="InterPro" id="IPR024775">
    <property type="entry name" value="DinB-like"/>
</dbReference>
<organism evidence="2 3">
    <name type="scientific">Paenibacillus psychroresistens</name>
    <dbReference type="NCBI Taxonomy" id="1778678"/>
    <lineage>
        <taxon>Bacteria</taxon>
        <taxon>Bacillati</taxon>
        <taxon>Bacillota</taxon>
        <taxon>Bacilli</taxon>
        <taxon>Bacillales</taxon>
        <taxon>Paenibacillaceae</taxon>
        <taxon>Paenibacillus</taxon>
    </lineage>
</organism>
<feature type="domain" description="DinB-like" evidence="1">
    <location>
        <begin position="30"/>
        <end position="165"/>
    </location>
</feature>
<dbReference type="KEGG" id="ppsc:EHS13_17175"/>
<evidence type="ECO:0000313" key="2">
    <source>
        <dbReference type="EMBL" id="QGQ96493.1"/>
    </source>
</evidence>
<dbReference type="Proteomes" id="UP000426246">
    <property type="component" value="Chromosome"/>
</dbReference>
<gene>
    <name evidence="2" type="ORF">EHS13_17175</name>
</gene>
<dbReference type="Pfam" id="PF12867">
    <property type="entry name" value="DinB_2"/>
    <property type="match status" value="1"/>
</dbReference>
<dbReference type="GO" id="GO:0016787">
    <property type="term" value="F:hydrolase activity"/>
    <property type="evidence" value="ECO:0007669"/>
    <property type="project" value="UniProtKB-KW"/>
</dbReference>
<keyword evidence="2" id="KW-0378">Hydrolase</keyword>
<proteinExistence type="predicted"/>
<dbReference type="AlphaFoldDB" id="A0A6B8RLS2"/>
<dbReference type="EMBL" id="CP034235">
    <property type="protein sequence ID" value="QGQ96493.1"/>
    <property type="molecule type" value="Genomic_DNA"/>
</dbReference>
<keyword evidence="3" id="KW-1185">Reference proteome</keyword>
<name>A0A6B8RLS2_9BACL</name>
<accession>A0A6B8RLS2</accession>
<sequence length="174" mass="20455">MEQLRYPIGRFQHQQQPTQEQLNQWIIEISEMPRVLRLVVQNLTLEQLQTPYRLGGWTIQQVVHHIEDNDMNAFIRFKRALTEDNPISGSYHENLWAELSDYLIAPIEPSLILLEALHSRFVILLNSLHASDFQKTFTSPTHGNMTLEVATHRYAWHNRHHIAQITSLIERSGW</sequence>
<reference evidence="3" key="1">
    <citation type="submission" date="2018-11" db="EMBL/GenBank/DDBJ databases">
        <title>Complete genome sequence of Paenibacillus sp. ML311-T8.</title>
        <authorList>
            <person name="Nam Y.-D."/>
            <person name="Kang J."/>
            <person name="Chung W.-H."/>
            <person name="Park Y.S."/>
        </authorList>
    </citation>
    <scope>NUCLEOTIDE SEQUENCE [LARGE SCALE GENOMIC DNA]</scope>
    <source>
        <strain evidence="3">ML311-T8</strain>
    </source>
</reference>
<evidence type="ECO:0000259" key="1">
    <source>
        <dbReference type="Pfam" id="PF12867"/>
    </source>
</evidence>
<dbReference type="SUPFAM" id="SSF109854">
    <property type="entry name" value="DinB/YfiT-like putative metalloenzymes"/>
    <property type="match status" value="1"/>
</dbReference>
<protein>
    <submittedName>
        <fullName evidence="2">Putative metal-dependent hydrolase</fullName>
    </submittedName>
</protein>